<dbReference type="Proteomes" id="UP000198729">
    <property type="component" value="Unassembled WGS sequence"/>
</dbReference>
<dbReference type="OrthoDB" id="8548718at2"/>
<dbReference type="RefSeq" id="WP_090284906.1">
    <property type="nucleotide sequence ID" value="NZ_FMWO01000040.1"/>
</dbReference>
<dbReference type="EMBL" id="FMWO01000040">
    <property type="protein sequence ID" value="SCZ84991.1"/>
    <property type="molecule type" value="Genomic_DNA"/>
</dbReference>
<gene>
    <name evidence="2" type="ORF">NSMM_330011</name>
</gene>
<feature type="chain" id="PRO_5011448971" evidence="1">
    <location>
        <begin position="23"/>
        <end position="128"/>
    </location>
</feature>
<evidence type="ECO:0000313" key="2">
    <source>
        <dbReference type="EMBL" id="SCZ84991.1"/>
    </source>
</evidence>
<organism evidence="2 3">
    <name type="scientific">Nitrosomonas mobilis</name>
    <dbReference type="NCBI Taxonomy" id="51642"/>
    <lineage>
        <taxon>Bacteria</taxon>
        <taxon>Pseudomonadati</taxon>
        <taxon>Pseudomonadota</taxon>
        <taxon>Betaproteobacteria</taxon>
        <taxon>Nitrosomonadales</taxon>
        <taxon>Nitrosomonadaceae</taxon>
        <taxon>Nitrosomonas</taxon>
    </lineage>
</organism>
<reference evidence="2 3" key="1">
    <citation type="submission" date="2016-10" db="EMBL/GenBank/DDBJ databases">
        <authorList>
            <person name="de Groot N.N."/>
        </authorList>
    </citation>
    <scope>NUCLEOTIDE SEQUENCE [LARGE SCALE GENOMIC DNA]</scope>
    <source>
        <strain evidence="2">1</strain>
    </source>
</reference>
<dbReference type="STRING" id="51642.NSMM_330011"/>
<dbReference type="AlphaFoldDB" id="A0A1G5SEL7"/>
<proteinExistence type="predicted"/>
<sequence length="128" mass="13719">MAKITHLLVLLFPVLFSWQAMAGMPTYPNIKPLLIKAIDAPDGTVSGIVSGPMAGFFRQTTGSQQPVIATVTTLAEFDQPGCKRLNLHLNQTGAQTKSGEPKDFDVSYGINLCRDGDAPAKQSQMLGN</sequence>
<evidence type="ECO:0000256" key="1">
    <source>
        <dbReference type="SAM" id="SignalP"/>
    </source>
</evidence>
<name>A0A1G5SEL7_9PROT</name>
<feature type="signal peptide" evidence="1">
    <location>
        <begin position="1"/>
        <end position="22"/>
    </location>
</feature>
<keyword evidence="3" id="KW-1185">Reference proteome</keyword>
<keyword evidence="1" id="KW-0732">Signal</keyword>
<evidence type="ECO:0000313" key="3">
    <source>
        <dbReference type="Proteomes" id="UP000198729"/>
    </source>
</evidence>
<protein>
    <submittedName>
        <fullName evidence="2">Uncharacterized protein</fullName>
    </submittedName>
</protein>
<accession>A0A1G5SEL7</accession>